<protein>
    <submittedName>
        <fullName evidence="1">CLUMA_CG009439, isoform A</fullName>
    </submittedName>
</protein>
<evidence type="ECO:0000313" key="1">
    <source>
        <dbReference type="EMBL" id="CRK95999.1"/>
    </source>
</evidence>
<accession>A0A1J1I6R3</accession>
<dbReference type="EMBL" id="CVRI01000043">
    <property type="protein sequence ID" value="CRK95999.1"/>
    <property type="molecule type" value="Genomic_DNA"/>
</dbReference>
<sequence length="80" mass="9308">MKLMLCVDMSTTLAALLKFFEITASMMTVEHITLLKTLCKWEGLKDELNFADNQHRFATSEKQQAVDKWDQHTRKSEAMK</sequence>
<name>A0A1J1I6R3_9DIPT</name>
<gene>
    <name evidence="1" type="ORF">CLUMA_CG009439</name>
</gene>
<evidence type="ECO:0000313" key="2">
    <source>
        <dbReference type="Proteomes" id="UP000183832"/>
    </source>
</evidence>
<dbReference type="AlphaFoldDB" id="A0A1J1I6R3"/>
<reference evidence="1 2" key="1">
    <citation type="submission" date="2015-04" db="EMBL/GenBank/DDBJ databases">
        <authorList>
            <person name="Syromyatnikov M.Y."/>
            <person name="Popov V.N."/>
        </authorList>
    </citation>
    <scope>NUCLEOTIDE SEQUENCE [LARGE SCALE GENOMIC DNA]</scope>
</reference>
<keyword evidence="2" id="KW-1185">Reference proteome</keyword>
<proteinExistence type="predicted"/>
<dbReference type="Proteomes" id="UP000183832">
    <property type="component" value="Unassembled WGS sequence"/>
</dbReference>
<organism evidence="1 2">
    <name type="scientific">Clunio marinus</name>
    <dbReference type="NCBI Taxonomy" id="568069"/>
    <lineage>
        <taxon>Eukaryota</taxon>
        <taxon>Metazoa</taxon>
        <taxon>Ecdysozoa</taxon>
        <taxon>Arthropoda</taxon>
        <taxon>Hexapoda</taxon>
        <taxon>Insecta</taxon>
        <taxon>Pterygota</taxon>
        <taxon>Neoptera</taxon>
        <taxon>Endopterygota</taxon>
        <taxon>Diptera</taxon>
        <taxon>Nematocera</taxon>
        <taxon>Chironomoidea</taxon>
        <taxon>Chironomidae</taxon>
        <taxon>Clunio</taxon>
    </lineage>
</organism>